<evidence type="ECO:0000256" key="10">
    <source>
        <dbReference type="RuleBase" id="RU003750"/>
    </source>
</evidence>
<evidence type="ECO:0000256" key="1">
    <source>
        <dbReference type="ARBA" id="ARBA00004141"/>
    </source>
</evidence>
<dbReference type="InterPro" id="IPR048254">
    <property type="entry name" value="CDP_ALCOHOL_P_TRANSF_CS"/>
</dbReference>
<dbReference type="InterPro" id="IPR043130">
    <property type="entry name" value="CDP-OH_PTrfase_TM_dom"/>
</dbReference>
<keyword evidence="9" id="KW-1208">Phospholipid metabolism</keyword>
<protein>
    <submittedName>
        <fullName evidence="11">Uncharacterized LOC108239365</fullName>
    </submittedName>
</protein>
<keyword evidence="3 10" id="KW-0808">Transferase</keyword>
<evidence type="ECO:0000256" key="6">
    <source>
        <dbReference type="ARBA" id="ARBA00023098"/>
    </source>
</evidence>
<comment type="subcellular location">
    <subcellularLocation>
        <location evidence="1">Membrane</location>
        <topology evidence="1">Multi-pass membrane protein</topology>
    </subcellularLocation>
</comment>
<dbReference type="InterPro" id="IPR000462">
    <property type="entry name" value="CDP-OH_P_trans"/>
</dbReference>
<dbReference type="Pfam" id="PF01066">
    <property type="entry name" value="CDP-OH_P_transf"/>
    <property type="match status" value="1"/>
</dbReference>
<dbReference type="GeneID" id="108239365"/>
<dbReference type="OrthoDB" id="10251079at2759"/>
<dbReference type="AlphaFoldDB" id="A0A3Q2ZJ14"/>
<dbReference type="Proteomes" id="UP000264800">
    <property type="component" value="Unplaced"/>
</dbReference>
<name>A0A3Q2ZJ14_KRYMA</name>
<dbReference type="GeneTree" id="ENSGT00940000172043"/>
<comment type="similarity">
    <text evidence="10">Belongs to the CDP-alcohol phosphatidyltransferase class-I family.</text>
</comment>
<keyword evidence="7" id="KW-0472">Membrane</keyword>
<reference evidence="11" key="1">
    <citation type="submission" date="2025-08" db="UniProtKB">
        <authorList>
            <consortium name="Ensembl"/>
        </authorList>
    </citation>
    <scope>IDENTIFICATION</scope>
</reference>
<dbReference type="GO" id="GO:0016780">
    <property type="term" value="F:phosphotransferase activity, for other substituted phosphate groups"/>
    <property type="evidence" value="ECO:0007669"/>
    <property type="project" value="InterPro"/>
</dbReference>
<keyword evidence="4" id="KW-0812">Transmembrane</keyword>
<organism evidence="11 12">
    <name type="scientific">Kryptolebias marmoratus</name>
    <name type="common">Mangrove killifish</name>
    <name type="synonym">Rivulus marmoratus</name>
    <dbReference type="NCBI Taxonomy" id="37003"/>
    <lineage>
        <taxon>Eukaryota</taxon>
        <taxon>Metazoa</taxon>
        <taxon>Chordata</taxon>
        <taxon>Craniata</taxon>
        <taxon>Vertebrata</taxon>
        <taxon>Euteleostomi</taxon>
        <taxon>Actinopterygii</taxon>
        <taxon>Neopterygii</taxon>
        <taxon>Teleostei</taxon>
        <taxon>Neoteleostei</taxon>
        <taxon>Acanthomorphata</taxon>
        <taxon>Ovalentaria</taxon>
        <taxon>Atherinomorphae</taxon>
        <taxon>Cyprinodontiformes</taxon>
        <taxon>Rivulidae</taxon>
        <taxon>Kryptolebias</taxon>
    </lineage>
</organism>
<keyword evidence="6" id="KW-0443">Lipid metabolism</keyword>
<evidence type="ECO:0000313" key="12">
    <source>
        <dbReference type="Proteomes" id="UP000264800"/>
    </source>
</evidence>
<dbReference type="OMA" id="MTEAYFI"/>
<evidence type="ECO:0000256" key="5">
    <source>
        <dbReference type="ARBA" id="ARBA00022989"/>
    </source>
</evidence>
<evidence type="ECO:0000256" key="3">
    <source>
        <dbReference type="ARBA" id="ARBA00022679"/>
    </source>
</evidence>
<dbReference type="PANTHER" id="PTHR15362">
    <property type="entry name" value="PHOSPHATIDYLINOSITOL SYNTHASE"/>
    <property type="match status" value="1"/>
</dbReference>
<dbReference type="GO" id="GO:0016020">
    <property type="term" value="C:membrane"/>
    <property type="evidence" value="ECO:0007669"/>
    <property type="project" value="UniProtKB-SubCell"/>
</dbReference>
<accession>A0A3Q2ZJ14</accession>
<dbReference type="PROSITE" id="PS00379">
    <property type="entry name" value="CDP_ALCOHOL_P_TRANSF"/>
    <property type="match status" value="1"/>
</dbReference>
<evidence type="ECO:0000256" key="4">
    <source>
        <dbReference type="ARBA" id="ARBA00022692"/>
    </source>
</evidence>
<sequence>MLLVTSGLASCFLRGLPARHQRCLSPCTLSPRSSMVRQLGSLKLLLPGVDGWLARRLGQTSRFGAWLDVVVDNLSRGMLWSLLFQWGWLVSALEWCVFVCNHHTRGEQWKSSFSSSPPLIRAIMANGFRTPLGVWAVSGLHCLPLWLYAHRTGFLSDCLDLHPWIQSMGMLLLAAGRVLALSAEAWCIWTHIRHLLYNEAEEKKP</sequence>
<dbReference type="Gene3D" id="1.20.120.1760">
    <property type="match status" value="1"/>
</dbReference>
<dbReference type="Ensembl" id="ENSKMAT00000003696.1">
    <property type="protein sequence ID" value="ENSKMAP00000003628.1"/>
    <property type="gene ID" value="ENSKMAG00000002765.1"/>
</dbReference>
<keyword evidence="12" id="KW-1185">Reference proteome</keyword>
<evidence type="ECO:0000256" key="8">
    <source>
        <dbReference type="ARBA" id="ARBA00023209"/>
    </source>
</evidence>
<keyword evidence="5" id="KW-1133">Transmembrane helix</keyword>
<dbReference type="PANTHER" id="PTHR15362:SF13">
    <property type="entry name" value="SI:CH1073-145M9.1"/>
    <property type="match status" value="1"/>
</dbReference>
<dbReference type="GO" id="GO:0008654">
    <property type="term" value="P:phospholipid biosynthetic process"/>
    <property type="evidence" value="ECO:0007669"/>
    <property type="project" value="UniProtKB-KW"/>
</dbReference>
<dbReference type="RefSeq" id="XP_017277525.1">
    <property type="nucleotide sequence ID" value="XM_017422036.3"/>
</dbReference>
<evidence type="ECO:0000256" key="7">
    <source>
        <dbReference type="ARBA" id="ARBA00023136"/>
    </source>
</evidence>
<evidence type="ECO:0000313" key="11">
    <source>
        <dbReference type="Ensembl" id="ENSKMAP00000003628.1"/>
    </source>
</evidence>
<keyword evidence="2" id="KW-0444">Lipid biosynthesis</keyword>
<proteinExistence type="inferred from homology"/>
<evidence type="ECO:0000256" key="9">
    <source>
        <dbReference type="ARBA" id="ARBA00023264"/>
    </source>
</evidence>
<reference evidence="11" key="2">
    <citation type="submission" date="2025-09" db="UniProtKB">
        <authorList>
            <consortium name="Ensembl"/>
        </authorList>
    </citation>
    <scope>IDENTIFICATION</scope>
</reference>
<evidence type="ECO:0000256" key="2">
    <source>
        <dbReference type="ARBA" id="ARBA00022516"/>
    </source>
</evidence>
<keyword evidence="8" id="KW-0594">Phospholipid biosynthesis</keyword>
<dbReference type="STRING" id="37003.ENSKMAP00000003628"/>